<dbReference type="KEGG" id="mgl:MGL_2196"/>
<dbReference type="Gene3D" id="1.20.1270.60">
    <property type="entry name" value="Arfaptin homology (AH) domain/BAR domain"/>
    <property type="match status" value="1"/>
</dbReference>
<dbReference type="AlphaFoldDB" id="A8Q2H7"/>
<evidence type="ECO:0000256" key="1">
    <source>
        <dbReference type="SAM" id="Coils"/>
    </source>
</evidence>
<dbReference type="STRING" id="425265.A8Q2H7"/>
<dbReference type="GO" id="GO:0070941">
    <property type="term" value="P:eisosome assembly"/>
    <property type="evidence" value="ECO:0007669"/>
    <property type="project" value="TreeGrafter"/>
</dbReference>
<reference evidence="3 4" key="1">
    <citation type="journal article" date="2007" name="Proc. Natl. Acad. Sci. U.S.A.">
        <title>Dandruff-associated Malassezia genomes reveal convergent and divergent virulence traits shared with plant and human fungal pathogens.</title>
        <authorList>
            <person name="Xu J."/>
            <person name="Saunders C.W."/>
            <person name="Hu P."/>
            <person name="Grant R.A."/>
            <person name="Boekhout T."/>
            <person name="Kuramae E.E."/>
            <person name="Kronstad J.W."/>
            <person name="Deangelis Y.M."/>
            <person name="Reeder N.L."/>
            <person name="Johnstone K.R."/>
            <person name="Leland M."/>
            <person name="Fieno A.M."/>
            <person name="Begley W.M."/>
            <person name="Sun Y."/>
            <person name="Lacey M.P."/>
            <person name="Chaudhary T."/>
            <person name="Keough T."/>
            <person name="Chu L."/>
            <person name="Sears R."/>
            <person name="Yuan B."/>
            <person name="Dawson T.L.Jr."/>
        </authorList>
    </citation>
    <scope>NUCLEOTIDE SEQUENCE [LARGE SCALE GENOMIC DNA]</scope>
    <source>
        <strain evidence="4">ATCC MYA-4612 / CBS 7966</strain>
    </source>
</reference>
<evidence type="ECO:0000256" key="2">
    <source>
        <dbReference type="SAM" id="MobiDB-lite"/>
    </source>
</evidence>
<dbReference type="RefSeq" id="XP_001730401.1">
    <property type="nucleotide sequence ID" value="XM_001730349.1"/>
</dbReference>
<dbReference type="Proteomes" id="UP000008837">
    <property type="component" value="Unassembled WGS sequence"/>
</dbReference>
<dbReference type="OrthoDB" id="5599269at2759"/>
<dbReference type="PANTHER" id="PTHR31962">
    <property type="entry name" value="SPHINGOLIPID LONG CHAIN BASE-RESPONSIVE PROTEIN PIL1"/>
    <property type="match status" value="1"/>
</dbReference>
<feature type="compositionally biased region" description="Polar residues" evidence="2">
    <location>
        <begin position="649"/>
        <end position="668"/>
    </location>
</feature>
<name>A8Q2H7_MALGO</name>
<feature type="compositionally biased region" description="Polar residues" evidence="2">
    <location>
        <begin position="566"/>
        <end position="584"/>
    </location>
</feature>
<proteinExistence type="predicted"/>
<feature type="region of interest" description="Disordered" evidence="2">
    <location>
        <begin position="466"/>
        <end position="497"/>
    </location>
</feature>
<dbReference type="VEuPathDB" id="FungiDB:MGL_2196"/>
<accession>A8Q2H7</accession>
<evidence type="ECO:0000313" key="4">
    <source>
        <dbReference type="Proteomes" id="UP000008837"/>
    </source>
</evidence>
<keyword evidence="4" id="KW-1185">Reference proteome</keyword>
<evidence type="ECO:0000313" key="3">
    <source>
        <dbReference type="EMBL" id="EDP43187.1"/>
    </source>
</evidence>
<dbReference type="InterPro" id="IPR027267">
    <property type="entry name" value="AH/BAR_dom_sf"/>
</dbReference>
<dbReference type="Pfam" id="PF13805">
    <property type="entry name" value="Pil1"/>
    <property type="match status" value="1"/>
</dbReference>
<feature type="region of interest" description="Disordered" evidence="2">
    <location>
        <begin position="398"/>
        <end position="421"/>
    </location>
</feature>
<feature type="region of interest" description="Disordered" evidence="2">
    <location>
        <begin position="274"/>
        <end position="308"/>
    </location>
</feature>
<comment type="caution">
    <text evidence="3">The sequence shown here is derived from an EMBL/GenBank/DDBJ whole genome shotgun (WGS) entry which is preliminary data.</text>
</comment>
<dbReference type="InParanoid" id="A8Q2H7"/>
<feature type="compositionally biased region" description="Low complexity" evidence="2">
    <location>
        <begin position="689"/>
        <end position="699"/>
    </location>
</feature>
<dbReference type="GeneID" id="5854703"/>
<dbReference type="InterPro" id="IPR028245">
    <property type="entry name" value="PIL1/LSP1"/>
</dbReference>
<keyword evidence="1" id="KW-0175">Coiled coil</keyword>
<dbReference type="EMBL" id="AAYY01000008">
    <property type="protein sequence ID" value="EDP43187.1"/>
    <property type="molecule type" value="Genomic_DNA"/>
</dbReference>
<feature type="compositionally biased region" description="Low complexity" evidence="2">
    <location>
        <begin position="407"/>
        <end position="419"/>
    </location>
</feature>
<feature type="compositionally biased region" description="Polar residues" evidence="2">
    <location>
        <begin position="598"/>
        <end position="614"/>
    </location>
</feature>
<feature type="region of interest" description="Disordered" evidence="2">
    <location>
        <begin position="545"/>
        <end position="733"/>
    </location>
</feature>
<dbReference type="PANTHER" id="PTHR31962:SF6">
    <property type="entry name" value="EISOSOME COMPONENT PIL1-DOMAIN-CONTAINING PROTEIN"/>
    <property type="match status" value="1"/>
</dbReference>
<feature type="region of interest" description="Disordered" evidence="2">
    <location>
        <begin position="753"/>
        <end position="807"/>
    </location>
</feature>
<dbReference type="GO" id="GO:0005886">
    <property type="term" value="C:plasma membrane"/>
    <property type="evidence" value="ECO:0007669"/>
    <property type="project" value="TreeGrafter"/>
</dbReference>
<gene>
    <name evidence="3" type="ORF">MGL_2196</name>
</gene>
<sequence>MSLFKKAQSAVAHNSKIPSLGNSDLKQLQEMIHREKAFVAANAKTATEIQLSSDALRAWGSNEGDDLEDILPKVALLFEYLSRAELRYNYYVSTMRLHLKSIRSREEKYAEFKGRRRALVGKIEAMERRLAKMGPENKDLAKVTSSLRELRSDMEVLNNEMAYEEAALGDYKRRTIVEALSLKSGGLMELAEKSIVIAESCRLLVEEVPLIPTVPNEGRAPYRNEARTNRLLQEAVRQLESITFEPRESQMNVDRNQSSPTSFMINSRMGDSTNQSIGQSAVGVAPARYSPSPGPAPGPSAGPNASMGGPGAMVGGADGVVATGPMGSSGMMEATGPPHFAPVSDVEQGSQGWVAPSEPMPIQNVTNNNEPAQMMQGGVVGGTGLPTVHEAVDPVHSMEEPSRRYASPSQTMPSSASSPGFYEEGPEFHQSAMFNHSYGGMEASRPPQGAYQQLLADSGLNYASDAIPAFPPMPQPPSASQPLHLDANRAPEGRDNRQYLEGVGSTKALQAASAQSSLIPMPDTYMPANGRAASMYSSEPHAYRSLSPLGRQHTRPPVAYDRPSSPAMSLPSSRINAVSPSSRAPPSFENPSYDDATRTSSILPYAPPTQSESSVPMATMPAASLSAPSTTTSSAPIHPAPAPYGADPNMTSSSPPPSYATNVPTSVPSGAPLTMSTTAPPAMPPPTTVPSVESSSTVTGAAPSLPSTMYQNAPSAASLSSSSTMPPPQVVNSNAAAGPLAYLQQGVQQQGLTSIGIPPSANAPIAESHEQPPVHVDLQGPSPYEGVPVQQEYAPQEFQPQYAEQVR</sequence>
<dbReference type="GO" id="GO:0006897">
    <property type="term" value="P:endocytosis"/>
    <property type="evidence" value="ECO:0007669"/>
    <property type="project" value="TreeGrafter"/>
</dbReference>
<feature type="compositionally biased region" description="Basic and acidic residues" evidence="2">
    <location>
        <begin position="486"/>
        <end position="497"/>
    </location>
</feature>
<organism evidence="3 4">
    <name type="scientific">Malassezia globosa (strain ATCC MYA-4612 / CBS 7966)</name>
    <name type="common">Dandruff-associated fungus</name>
    <dbReference type="NCBI Taxonomy" id="425265"/>
    <lineage>
        <taxon>Eukaryota</taxon>
        <taxon>Fungi</taxon>
        <taxon>Dikarya</taxon>
        <taxon>Basidiomycota</taxon>
        <taxon>Ustilaginomycotina</taxon>
        <taxon>Malasseziomycetes</taxon>
        <taxon>Malasseziales</taxon>
        <taxon>Malasseziaceae</taxon>
        <taxon>Malassezia</taxon>
    </lineage>
</organism>
<dbReference type="OMA" id="NNEMAYE"/>
<feature type="compositionally biased region" description="Low complexity" evidence="2">
    <location>
        <begin position="713"/>
        <end position="724"/>
    </location>
</feature>
<feature type="coiled-coil region" evidence="1">
    <location>
        <begin position="140"/>
        <end position="167"/>
    </location>
</feature>
<dbReference type="GO" id="GO:0008289">
    <property type="term" value="F:lipid binding"/>
    <property type="evidence" value="ECO:0007669"/>
    <property type="project" value="TreeGrafter"/>
</dbReference>
<protein>
    <submittedName>
        <fullName evidence="3">Uncharacterized protein</fullName>
    </submittedName>
</protein>
<dbReference type="GO" id="GO:0036286">
    <property type="term" value="C:eisosome filament"/>
    <property type="evidence" value="ECO:0007669"/>
    <property type="project" value="TreeGrafter"/>
</dbReference>
<feature type="compositionally biased region" description="Pro residues" evidence="2">
    <location>
        <begin position="469"/>
        <end position="479"/>
    </location>
</feature>
<feature type="compositionally biased region" description="Low complexity" evidence="2">
    <location>
        <begin position="616"/>
        <end position="637"/>
    </location>
</feature>